<feature type="region of interest" description="Disordered" evidence="1">
    <location>
        <begin position="1"/>
        <end position="43"/>
    </location>
</feature>
<evidence type="ECO:0000256" key="1">
    <source>
        <dbReference type="SAM" id="MobiDB-lite"/>
    </source>
</evidence>
<organism evidence="2 3">
    <name type="scientific">Synaphobranchus kaupii</name>
    <name type="common">Kaup's arrowtooth eel</name>
    <dbReference type="NCBI Taxonomy" id="118154"/>
    <lineage>
        <taxon>Eukaryota</taxon>
        <taxon>Metazoa</taxon>
        <taxon>Chordata</taxon>
        <taxon>Craniata</taxon>
        <taxon>Vertebrata</taxon>
        <taxon>Euteleostomi</taxon>
        <taxon>Actinopterygii</taxon>
        <taxon>Neopterygii</taxon>
        <taxon>Teleostei</taxon>
        <taxon>Anguilliformes</taxon>
        <taxon>Synaphobranchidae</taxon>
        <taxon>Synaphobranchus</taxon>
    </lineage>
</organism>
<evidence type="ECO:0000313" key="2">
    <source>
        <dbReference type="EMBL" id="KAJ8357823.1"/>
    </source>
</evidence>
<evidence type="ECO:0000313" key="3">
    <source>
        <dbReference type="Proteomes" id="UP001152622"/>
    </source>
</evidence>
<dbReference type="OrthoDB" id="8727878at2759"/>
<comment type="caution">
    <text evidence="2">The sequence shown here is derived from an EMBL/GenBank/DDBJ whole genome shotgun (WGS) entry which is preliminary data.</text>
</comment>
<gene>
    <name evidence="2" type="ORF">SKAU_G00206170</name>
</gene>
<dbReference type="AlphaFoldDB" id="A0A9Q1FGY6"/>
<protein>
    <submittedName>
        <fullName evidence="2">Uncharacterized protein</fullName>
    </submittedName>
</protein>
<keyword evidence="3" id="KW-1185">Reference proteome</keyword>
<reference evidence="2" key="1">
    <citation type="journal article" date="2023" name="Science">
        <title>Genome structures resolve the early diversification of teleost fishes.</title>
        <authorList>
            <person name="Parey E."/>
            <person name="Louis A."/>
            <person name="Montfort J."/>
            <person name="Bouchez O."/>
            <person name="Roques C."/>
            <person name="Iampietro C."/>
            <person name="Lluch J."/>
            <person name="Castinel A."/>
            <person name="Donnadieu C."/>
            <person name="Desvignes T."/>
            <person name="Floi Bucao C."/>
            <person name="Jouanno E."/>
            <person name="Wen M."/>
            <person name="Mejri S."/>
            <person name="Dirks R."/>
            <person name="Jansen H."/>
            <person name="Henkel C."/>
            <person name="Chen W.J."/>
            <person name="Zahm M."/>
            <person name="Cabau C."/>
            <person name="Klopp C."/>
            <person name="Thompson A.W."/>
            <person name="Robinson-Rechavi M."/>
            <person name="Braasch I."/>
            <person name="Lecointre G."/>
            <person name="Bobe J."/>
            <person name="Postlethwait J.H."/>
            <person name="Berthelot C."/>
            <person name="Roest Crollius H."/>
            <person name="Guiguen Y."/>
        </authorList>
    </citation>
    <scope>NUCLEOTIDE SEQUENCE</scope>
    <source>
        <strain evidence="2">WJC10195</strain>
    </source>
</reference>
<dbReference type="EMBL" id="JAINUF010000006">
    <property type="protein sequence ID" value="KAJ8357823.1"/>
    <property type="molecule type" value="Genomic_DNA"/>
</dbReference>
<sequence>MYLYRASCNNIPSPRQRGAPRPERSSSRFWGPSGACCRAGQRPDPQQELRQVEEFLRSHGLSLHSSDRAQNGMPYRSQGLSGLHMHLGLVEGQHIHIPQGAAIAMFERRASGEMCLSRALIVNAVSGLRCCCPTAPGLTRSTA</sequence>
<name>A0A9Q1FGY6_SYNKA</name>
<accession>A0A9Q1FGY6</accession>
<proteinExistence type="predicted"/>
<dbReference type="Proteomes" id="UP001152622">
    <property type="component" value="Chromosome 6"/>
</dbReference>